<sequence>MVFLNVIWNILKAEKTTGTCNSNDSSSSNACCYNSSQKLFLIHLPNEILSMIILELLNEWCLLKYIDDRYTRGLLDSLQIPPELSTDHMISLTQVNKLFYCLVWTVTLKHSYWNQNPYEEHGFVWGMHFLKVKPFVYTKNTVQSRGIEPVNQFYIKGPICQDHFDYIQKLCLENMPFLISSIGAGIIRTFKVPKLRYLTTLSLTTFFLMNSALKYEKLEEKLINHWMRSHEIFGDLNIELPPFVEGMMKNQTTDKTEIQNKIIAYYEVLICQAIAKMISLLDHQVECNISHLPPTSGELEIVLWCFEKANITSHIRTLRAMFDSDTIISSHCIKLLAALNLEHVSLVCDKHEALNKKIASLLIENKTALRAVYYRNEHVVDLSFPHHLKFLNTHSHIFFSHLNAPLSKRFTMLVELALDFQVQIHQNFIEKSILHFPALQTLTVSGKLDINIDLISCILESNPTVTTLSLYYHGFYEDLESLYQSLSHVKLLNISYQTQFEDHSTLKFDLESLLDVILRNTKSLEIIMIHQSSKTKPLSFSKFATKPACQHKQNTKHLRYLYVYNSTRYRSTLITHNLVSIFFNNYKIDKSKLSPYNSAVKKLYWIDGVLRDNKVDPRRCRLEIDVRGIKKLMSQFNTS</sequence>
<comment type="caution">
    <text evidence="1">The sequence shown here is derived from an EMBL/GenBank/DDBJ whole genome shotgun (WGS) entry which is preliminary data.</text>
</comment>
<evidence type="ECO:0000313" key="1">
    <source>
        <dbReference type="EMBL" id="CDO56711.1"/>
    </source>
</evidence>
<name>A0A0J9XGM9_GEOCN</name>
<evidence type="ECO:0000313" key="2">
    <source>
        <dbReference type="Proteomes" id="UP000242525"/>
    </source>
</evidence>
<organism evidence="1 2">
    <name type="scientific">Geotrichum candidum</name>
    <name type="common">Oospora lactis</name>
    <name type="synonym">Dipodascus geotrichum</name>
    <dbReference type="NCBI Taxonomy" id="1173061"/>
    <lineage>
        <taxon>Eukaryota</taxon>
        <taxon>Fungi</taxon>
        <taxon>Dikarya</taxon>
        <taxon>Ascomycota</taxon>
        <taxon>Saccharomycotina</taxon>
        <taxon>Dipodascomycetes</taxon>
        <taxon>Dipodascales</taxon>
        <taxon>Dipodascaceae</taxon>
        <taxon>Geotrichum</taxon>
    </lineage>
</organism>
<dbReference type="Proteomes" id="UP000242525">
    <property type="component" value="Unassembled WGS sequence"/>
</dbReference>
<keyword evidence="2" id="KW-1185">Reference proteome</keyword>
<protein>
    <submittedName>
        <fullName evidence="1">Uncharacterized protein</fullName>
    </submittedName>
</protein>
<gene>
    <name evidence="1" type="ORF">BN980_GECA16s01786g</name>
</gene>
<dbReference type="EMBL" id="CCBN010000016">
    <property type="protein sequence ID" value="CDO56711.1"/>
    <property type="molecule type" value="Genomic_DNA"/>
</dbReference>
<dbReference type="SUPFAM" id="SSF52047">
    <property type="entry name" value="RNI-like"/>
    <property type="match status" value="1"/>
</dbReference>
<accession>A0A0J9XGM9</accession>
<proteinExistence type="predicted"/>
<dbReference type="AlphaFoldDB" id="A0A0J9XGM9"/>
<reference evidence="1" key="1">
    <citation type="submission" date="2014-03" db="EMBL/GenBank/DDBJ databases">
        <authorList>
            <person name="Casaregola S."/>
        </authorList>
    </citation>
    <scope>NUCLEOTIDE SEQUENCE [LARGE SCALE GENOMIC DNA]</scope>
    <source>
        <strain evidence="1">CLIB 918</strain>
    </source>
</reference>